<reference evidence="9 10" key="1">
    <citation type="submission" date="2021-01" db="EMBL/GenBank/DDBJ databases">
        <title>Identification of strong promoters based on the transcriptome of Brevibacillus choshinensis.</title>
        <authorList>
            <person name="Yao D."/>
            <person name="Zhang K."/>
            <person name="Wu J."/>
        </authorList>
    </citation>
    <scope>NUCLEOTIDE SEQUENCE [LARGE SCALE GENOMIC DNA]</scope>
    <source>
        <strain evidence="9 10">HPD31-SP3</strain>
    </source>
</reference>
<evidence type="ECO:0000256" key="2">
    <source>
        <dbReference type="ARBA" id="ARBA00022448"/>
    </source>
</evidence>
<evidence type="ECO:0000256" key="3">
    <source>
        <dbReference type="ARBA" id="ARBA00022475"/>
    </source>
</evidence>
<evidence type="ECO:0000256" key="4">
    <source>
        <dbReference type="ARBA" id="ARBA00022692"/>
    </source>
</evidence>
<dbReference type="SUPFAM" id="SSF103473">
    <property type="entry name" value="MFS general substrate transporter"/>
    <property type="match status" value="1"/>
</dbReference>
<evidence type="ECO:0000256" key="7">
    <source>
        <dbReference type="SAM" id="Phobius"/>
    </source>
</evidence>
<keyword evidence="2" id="KW-0813">Transport</keyword>
<dbReference type="Proteomes" id="UP000596248">
    <property type="component" value="Chromosome"/>
</dbReference>
<feature type="transmembrane region" description="Helical" evidence="7">
    <location>
        <begin position="96"/>
        <end position="117"/>
    </location>
</feature>
<feature type="transmembrane region" description="Helical" evidence="7">
    <location>
        <begin position="335"/>
        <end position="355"/>
    </location>
</feature>
<feature type="transmembrane region" description="Helical" evidence="7">
    <location>
        <begin position="158"/>
        <end position="178"/>
    </location>
</feature>
<feature type="transmembrane region" description="Helical" evidence="7">
    <location>
        <begin position="216"/>
        <end position="236"/>
    </location>
</feature>
<dbReference type="CDD" id="cd17324">
    <property type="entry name" value="MFS_NepI_like"/>
    <property type="match status" value="1"/>
</dbReference>
<dbReference type="InterPro" id="IPR050189">
    <property type="entry name" value="MFS_Efflux_Transporters"/>
</dbReference>
<dbReference type="PROSITE" id="PS00216">
    <property type="entry name" value="SUGAR_TRANSPORT_1"/>
    <property type="match status" value="1"/>
</dbReference>
<dbReference type="InterPro" id="IPR005829">
    <property type="entry name" value="Sugar_transporter_CS"/>
</dbReference>
<feature type="transmembrane region" description="Helical" evidence="7">
    <location>
        <begin position="7"/>
        <end position="28"/>
    </location>
</feature>
<evidence type="ECO:0000313" key="9">
    <source>
        <dbReference type="EMBL" id="QRG68416.1"/>
    </source>
</evidence>
<evidence type="ECO:0000259" key="8">
    <source>
        <dbReference type="PROSITE" id="PS50850"/>
    </source>
</evidence>
<keyword evidence="4 7" id="KW-0812">Transmembrane</keyword>
<dbReference type="InterPro" id="IPR036259">
    <property type="entry name" value="MFS_trans_sf"/>
</dbReference>
<gene>
    <name evidence="9" type="ORF">JNE38_04375</name>
</gene>
<proteinExistence type="predicted"/>
<keyword evidence="5 7" id="KW-1133">Transmembrane helix</keyword>
<dbReference type="PANTHER" id="PTHR43124:SF3">
    <property type="entry name" value="CHLORAMPHENICOL EFFLUX PUMP RV0191"/>
    <property type="match status" value="1"/>
</dbReference>
<dbReference type="InterPro" id="IPR020846">
    <property type="entry name" value="MFS_dom"/>
</dbReference>
<evidence type="ECO:0000256" key="5">
    <source>
        <dbReference type="ARBA" id="ARBA00022989"/>
    </source>
</evidence>
<feature type="transmembrane region" description="Helical" evidence="7">
    <location>
        <begin position="71"/>
        <end position="90"/>
    </location>
</feature>
<comment type="subcellular location">
    <subcellularLocation>
        <location evidence="1">Cell membrane</location>
        <topology evidence="1">Multi-pass membrane protein</topology>
    </subcellularLocation>
</comment>
<protein>
    <submittedName>
        <fullName evidence="9">MFS transporter</fullName>
    </submittedName>
</protein>
<dbReference type="Pfam" id="PF07690">
    <property type="entry name" value="MFS_1"/>
    <property type="match status" value="2"/>
</dbReference>
<dbReference type="RefSeq" id="WP_203355418.1">
    <property type="nucleotide sequence ID" value="NZ_CP069127.1"/>
</dbReference>
<feature type="transmembrane region" description="Helical" evidence="7">
    <location>
        <begin position="129"/>
        <end position="152"/>
    </location>
</feature>
<dbReference type="PROSITE" id="PS50850">
    <property type="entry name" value="MFS"/>
    <property type="match status" value="1"/>
</dbReference>
<dbReference type="EMBL" id="CP069127">
    <property type="protein sequence ID" value="QRG68416.1"/>
    <property type="molecule type" value="Genomic_DNA"/>
</dbReference>
<keyword evidence="3" id="KW-1003">Cell membrane</keyword>
<evidence type="ECO:0000256" key="1">
    <source>
        <dbReference type="ARBA" id="ARBA00004651"/>
    </source>
</evidence>
<feature type="transmembrane region" description="Helical" evidence="7">
    <location>
        <begin position="248"/>
        <end position="270"/>
    </location>
</feature>
<dbReference type="PANTHER" id="PTHR43124">
    <property type="entry name" value="PURINE EFFLUX PUMP PBUE"/>
    <property type="match status" value="1"/>
</dbReference>
<name>A0ABX7FQA2_BRECH</name>
<feature type="transmembrane region" description="Helical" evidence="7">
    <location>
        <begin position="301"/>
        <end position="323"/>
    </location>
</feature>
<evidence type="ECO:0000256" key="6">
    <source>
        <dbReference type="ARBA" id="ARBA00023136"/>
    </source>
</evidence>
<dbReference type="InterPro" id="IPR011701">
    <property type="entry name" value="MFS"/>
</dbReference>
<accession>A0ABX7FQA2</accession>
<feature type="transmembrane region" description="Helical" evidence="7">
    <location>
        <begin position="40"/>
        <end position="59"/>
    </location>
</feature>
<feature type="domain" description="Major facilitator superfamily (MFS) profile" evidence="8">
    <location>
        <begin position="5"/>
        <end position="388"/>
    </location>
</feature>
<keyword evidence="10" id="KW-1185">Reference proteome</keyword>
<organism evidence="9 10">
    <name type="scientific">Brevibacillus choshinensis</name>
    <dbReference type="NCBI Taxonomy" id="54911"/>
    <lineage>
        <taxon>Bacteria</taxon>
        <taxon>Bacillati</taxon>
        <taxon>Bacillota</taxon>
        <taxon>Bacilli</taxon>
        <taxon>Bacillales</taxon>
        <taxon>Paenibacillaceae</taxon>
        <taxon>Brevibacillus</taxon>
    </lineage>
</organism>
<sequence length="394" mass="42728">MERRYLAIFFYTMFLIGTDTFIISPLLPTLRELYHTDPTQTGWLVGSYALGYALFALFVGPLSDGWNRKRVMSLGMLGFALSTMACGFAEHYATMLVFRFLAGICSAFIGPQIWAAIPALFPPVRIGKAMGIVMTGLTVSQFVGVPLGSFLAAVDISFPFLAVGAASLLAWGLILCCMPDLKPAAPPSDTGTKNRLGSIWPRYRDLLTLPGAARYFLAYFCFMTGFYAFFSFFGMWLADQYAQSVSQIGITTVYAGLGNTVGSLISGWLLEKWGRRNVLTVGFMANALLFSALPHVPSLGFVQVVISFTFFFGGMLVPIVMGLLQTLSTSSRGTISSLANACMYAGTLTGSALSGMLYHSFGFIAITLITSAGMLAAYFMYVPRLEKKRIGASV</sequence>
<evidence type="ECO:0000313" key="10">
    <source>
        <dbReference type="Proteomes" id="UP000596248"/>
    </source>
</evidence>
<feature type="transmembrane region" description="Helical" evidence="7">
    <location>
        <begin position="277"/>
        <end position="295"/>
    </location>
</feature>
<dbReference type="Gene3D" id="1.20.1250.20">
    <property type="entry name" value="MFS general substrate transporter like domains"/>
    <property type="match status" value="1"/>
</dbReference>
<keyword evidence="6 7" id="KW-0472">Membrane</keyword>
<feature type="transmembrane region" description="Helical" evidence="7">
    <location>
        <begin position="361"/>
        <end position="381"/>
    </location>
</feature>